<sequence length="338" mass="38889">MLYDFPKIAKRVLVISTEPRLIEIILGIIGNVCSSDKAAIDTIGRDRELVTQILSYLKSDNSLILIQLVKILKEMSDQIIKKARSVWVAYFTKCAFFGDCIISILMTSTNDELLTGTMDLVASIFIGARLAKKNKLWEKLFKIDQFIVAMLESFTGIMARETRTMRETSRFEWKFAYNWLGCLNLIIIDPNHVVEGEICDNGEMLLKLLEIIYRILEPCNKLHNLYPIREASAFLIYNATCILSSIINYNVNVGKINDILATITFSLRMVSESRFKEELDPEELVPGLSNYLDKYWLRMSRINRQTDQQIAEIYRQCKRDFEQYVIGLVSSHPGYSTS</sequence>
<accession>A0A6J1R227</accession>
<dbReference type="RefSeq" id="XP_024888692.1">
    <property type="nucleotide sequence ID" value="XM_025032924.1"/>
</dbReference>
<organism evidence="1 2">
    <name type="scientific">Temnothorax curvispinosus</name>
    <dbReference type="NCBI Taxonomy" id="300111"/>
    <lineage>
        <taxon>Eukaryota</taxon>
        <taxon>Metazoa</taxon>
        <taxon>Ecdysozoa</taxon>
        <taxon>Arthropoda</taxon>
        <taxon>Hexapoda</taxon>
        <taxon>Insecta</taxon>
        <taxon>Pterygota</taxon>
        <taxon>Neoptera</taxon>
        <taxon>Endopterygota</taxon>
        <taxon>Hymenoptera</taxon>
        <taxon>Apocrita</taxon>
        <taxon>Aculeata</taxon>
        <taxon>Formicoidea</taxon>
        <taxon>Formicidae</taxon>
        <taxon>Myrmicinae</taxon>
        <taxon>Temnothorax</taxon>
    </lineage>
</organism>
<dbReference type="InterPro" id="IPR016024">
    <property type="entry name" value="ARM-type_fold"/>
</dbReference>
<dbReference type="AlphaFoldDB" id="A0A6J1R227"/>
<dbReference type="OrthoDB" id="2156856at2759"/>
<dbReference type="SUPFAM" id="SSF48371">
    <property type="entry name" value="ARM repeat"/>
    <property type="match status" value="1"/>
</dbReference>
<keyword evidence="1" id="KW-1185">Reference proteome</keyword>
<protein>
    <submittedName>
        <fullName evidence="2">Uncharacterized protein LOC112465394</fullName>
    </submittedName>
</protein>
<gene>
    <name evidence="2" type="primary">LOC112465394</name>
</gene>
<dbReference type="Proteomes" id="UP000504618">
    <property type="component" value="Unplaced"/>
</dbReference>
<evidence type="ECO:0000313" key="1">
    <source>
        <dbReference type="Proteomes" id="UP000504618"/>
    </source>
</evidence>
<reference evidence="2" key="1">
    <citation type="submission" date="2025-08" db="UniProtKB">
        <authorList>
            <consortium name="RefSeq"/>
        </authorList>
    </citation>
    <scope>IDENTIFICATION</scope>
    <source>
        <tissue evidence="2">Whole body</tissue>
    </source>
</reference>
<proteinExistence type="predicted"/>
<dbReference type="GeneID" id="112465394"/>
<name>A0A6J1R227_9HYME</name>
<evidence type="ECO:0000313" key="2">
    <source>
        <dbReference type="RefSeq" id="XP_024888692.1"/>
    </source>
</evidence>